<proteinExistence type="predicted"/>
<keyword evidence="1" id="KW-1133">Transmembrane helix</keyword>
<evidence type="ECO:0000313" key="3">
    <source>
        <dbReference type="Proteomes" id="UP000553632"/>
    </source>
</evidence>
<gene>
    <name evidence="2" type="ORF">FOZ63_004249</name>
</gene>
<sequence length="320" mass="36299">VDGRVWWMLTARTALLAQRIRRLPLKASNVVLPSMPISPGLFRLRQEGRYGVDYTPEHERAHSPSSIPIQVRSPRSILRGTFCIIMTLMVASVNLFAFLNLAILVWEDCIIEWSVSRWKVELRGLDLGPAPSWLDDPPWDFDHLPPGADEYTNFSLDLSIKNNPEWLHVEILDVKLGVGSGGLAVVFTDDVAFNGAADVSIAKRVRFDTINEVQYLCLRRVPWGNEPFILKILFEARFSFLGRNTRGLAMETCLPLHALKSGASAREARSNITGLRRKLVWRCANLYHHSPDEIWPIAGKEFGEIVMRGQEFLWSSRARP</sequence>
<dbReference type="Proteomes" id="UP000553632">
    <property type="component" value="Unassembled WGS sequence"/>
</dbReference>
<evidence type="ECO:0000256" key="1">
    <source>
        <dbReference type="SAM" id="Phobius"/>
    </source>
</evidence>
<feature type="transmembrane region" description="Helical" evidence="1">
    <location>
        <begin position="82"/>
        <end position="106"/>
    </location>
</feature>
<organism evidence="2 3">
    <name type="scientific">Perkinsus olseni</name>
    <name type="common">Perkinsus atlanticus</name>
    <dbReference type="NCBI Taxonomy" id="32597"/>
    <lineage>
        <taxon>Eukaryota</taxon>
        <taxon>Sar</taxon>
        <taxon>Alveolata</taxon>
        <taxon>Perkinsozoa</taxon>
        <taxon>Perkinsea</taxon>
        <taxon>Perkinsida</taxon>
        <taxon>Perkinsidae</taxon>
        <taxon>Perkinsus</taxon>
    </lineage>
</organism>
<protein>
    <submittedName>
        <fullName evidence="2">Uncharacterized protein</fullName>
    </submittedName>
</protein>
<name>A0A7J6R9S0_PEROL</name>
<keyword evidence="3" id="KW-1185">Reference proteome</keyword>
<dbReference type="AlphaFoldDB" id="A0A7J6R9S0"/>
<keyword evidence="1" id="KW-0812">Transmembrane</keyword>
<keyword evidence="1" id="KW-0472">Membrane</keyword>
<comment type="caution">
    <text evidence="2">The sequence shown here is derived from an EMBL/GenBank/DDBJ whole genome shotgun (WGS) entry which is preliminary data.</text>
</comment>
<dbReference type="EMBL" id="JABANO010027089">
    <property type="protein sequence ID" value="KAF4717448.1"/>
    <property type="molecule type" value="Genomic_DNA"/>
</dbReference>
<feature type="non-terminal residue" evidence="2">
    <location>
        <position position="320"/>
    </location>
</feature>
<reference evidence="2 3" key="1">
    <citation type="submission" date="2020-04" db="EMBL/GenBank/DDBJ databases">
        <title>Perkinsus olseni comparative genomics.</title>
        <authorList>
            <person name="Bogema D.R."/>
        </authorList>
    </citation>
    <scope>NUCLEOTIDE SEQUENCE [LARGE SCALE GENOMIC DNA]</scope>
    <source>
        <strain evidence="2 3">ATCC PRA-207</strain>
    </source>
</reference>
<evidence type="ECO:0000313" key="2">
    <source>
        <dbReference type="EMBL" id="KAF4717448.1"/>
    </source>
</evidence>
<accession>A0A7J6R9S0</accession>